<organism evidence="2 3">
    <name type="scientific">Setaria italica</name>
    <name type="common">Foxtail millet</name>
    <name type="synonym">Panicum italicum</name>
    <dbReference type="NCBI Taxonomy" id="4555"/>
    <lineage>
        <taxon>Eukaryota</taxon>
        <taxon>Viridiplantae</taxon>
        <taxon>Streptophyta</taxon>
        <taxon>Embryophyta</taxon>
        <taxon>Tracheophyta</taxon>
        <taxon>Spermatophyta</taxon>
        <taxon>Magnoliopsida</taxon>
        <taxon>Liliopsida</taxon>
        <taxon>Poales</taxon>
        <taxon>Poaceae</taxon>
        <taxon>PACMAD clade</taxon>
        <taxon>Panicoideae</taxon>
        <taxon>Panicodae</taxon>
        <taxon>Paniceae</taxon>
        <taxon>Cenchrinae</taxon>
        <taxon>Setaria</taxon>
    </lineage>
</organism>
<evidence type="ECO:0000313" key="2">
    <source>
        <dbReference type="EnsemblPlants" id="KQL29892"/>
    </source>
</evidence>
<keyword evidence="3" id="KW-1185">Reference proteome</keyword>
<evidence type="ECO:0000313" key="3">
    <source>
        <dbReference type="Proteomes" id="UP000004995"/>
    </source>
</evidence>
<dbReference type="InterPro" id="IPR045284">
    <property type="entry name" value="At2g27730-like"/>
</dbReference>
<proteinExistence type="predicted"/>
<sequence>MATRRAVGVGRALVPQPAWAAVAEAVARRMEGVGGGGRVPRYFSDKASGRLLSEEERAAENVYIQMEREKLEKLRRKADKDKAEAAKRAAAAKGEKKKGEEDHPS</sequence>
<name>K3YWZ3_SETIT</name>
<dbReference type="PANTHER" id="PTHR33878">
    <property type="entry name" value="OS08G0559000 PROTEIN"/>
    <property type="match status" value="1"/>
</dbReference>
<evidence type="ECO:0008006" key="4">
    <source>
        <dbReference type="Google" id="ProtNLM"/>
    </source>
</evidence>
<reference evidence="2" key="2">
    <citation type="submission" date="2018-08" db="UniProtKB">
        <authorList>
            <consortium name="EnsemblPlants"/>
        </authorList>
    </citation>
    <scope>IDENTIFICATION</scope>
    <source>
        <strain evidence="2">Yugu1</strain>
    </source>
</reference>
<dbReference type="Proteomes" id="UP000004995">
    <property type="component" value="Unassembled WGS sequence"/>
</dbReference>
<dbReference type="EMBL" id="AGNK02000369">
    <property type="status" value="NOT_ANNOTATED_CDS"/>
    <property type="molecule type" value="Genomic_DNA"/>
</dbReference>
<evidence type="ECO:0000256" key="1">
    <source>
        <dbReference type="SAM" id="MobiDB-lite"/>
    </source>
</evidence>
<feature type="region of interest" description="Disordered" evidence="1">
    <location>
        <begin position="73"/>
        <end position="105"/>
    </location>
</feature>
<dbReference type="Gramene" id="KQL29892">
    <property type="protein sequence ID" value="KQL29892"/>
    <property type="gene ID" value="SETIT_018783mg"/>
</dbReference>
<dbReference type="EnsemblPlants" id="KQL29892">
    <property type="protein sequence ID" value="KQL29892"/>
    <property type="gene ID" value="SETIT_018783mg"/>
</dbReference>
<dbReference type="PANTHER" id="PTHR33878:SF11">
    <property type="entry name" value="OS02G0533800 PROTEIN"/>
    <property type="match status" value="1"/>
</dbReference>
<protein>
    <recommendedName>
        <fullName evidence="4">ATPase inhibitor</fullName>
    </recommendedName>
</protein>
<reference evidence="3" key="1">
    <citation type="journal article" date="2012" name="Nat. Biotechnol.">
        <title>Reference genome sequence of the model plant Setaria.</title>
        <authorList>
            <person name="Bennetzen J.L."/>
            <person name="Schmutz J."/>
            <person name="Wang H."/>
            <person name="Percifield R."/>
            <person name="Hawkins J."/>
            <person name="Pontaroli A.C."/>
            <person name="Estep M."/>
            <person name="Feng L."/>
            <person name="Vaughn J.N."/>
            <person name="Grimwood J."/>
            <person name="Jenkins J."/>
            <person name="Barry K."/>
            <person name="Lindquist E."/>
            <person name="Hellsten U."/>
            <person name="Deshpande S."/>
            <person name="Wang X."/>
            <person name="Wu X."/>
            <person name="Mitros T."/>
            <person name="Triplett J."/>
            <person name="Yang X."/>
            <person name="Ye C.Y."/>
            <person name="Mauro-Herrera M."/>
            <person name="Wang L."/>
            <person name="Li P."/>
            <person name="Sharma M."/>
            <person name="Sharma R."/>
            <person name="Ronald P.C."/>
            <person name="Panaud O."/>
            <person name="Kellogg E.A."/>
            <person name="Brutnell T.P."/>
            <person name="Doust A.N."/>
            <person name="Tuskan G.A."/>
            <person name="Rokhsar D."/>
            <person name="Devos K.M."/>
        </authorList>
    </citation>
    <scope>NUCLEOTIDE SEQUENCE [LARGE SCALE GENOMIC DNA]</scope>
    <source>
        <strain evidence="3">cv. Yugu1</strain>
    </source>
</reference>
<dbReference type="AlphaFoldDB" id="K3YWZ3"/>
<accession>K3YWZ3</accession>
<gene>
    <name evidence="2" type="primary">LOC101781515</name>
</gene>